<protein>
    <submittedName>
        <fullName evidence="1">Uncharacterized protein</fullName>
    </submittedName>
</protein>
<dbReference type="EMBL" id="JANPWB010000006">
    <property type="protein sequence ID" value="KAJ1182007.1"/>
    <property type="molecule type" value="Genomic_DNA"/>
</dbReference>
<accession>A0AAV7TZB3</accession>
<reference evidence="1" key="1">
    <citation type="journal article" date="2022" name="bioRxiv">
        <title>Sequencing and chromosome-scale assembly of the giantPleurodeles waltlgenome.</title>
        <authorList>
            <person name="Brown T."/>
            <person name="Elewa A."/>
            <person name="Iarovenko S."/>
            <person name="Subramanian E."/>
            <person name="Araus A.J."/>
            <person name="Petzold A."/>
            <person name="Susuki M."/>
            <person name="Suzuki K.-i.T."/>
            <person name="Hayashi T."/>
            <person name="Toyoda A."/>
            <person name="Oliveira C."/>
            <person name="Osipova E."/>
            <person name="Leigh N.D."/>
            <person name="Simon A."/>
            <person name="Yun M.H."/>
        </authorList>
    </citation>
    <scope>NUCLEOTIDE SEQUENCE</scope>
    <source>
        <strain evidence="1">20211129_DDA</strain>
        <tissue evidence="1">Liver</tissue>
    </source>
</reference>
<keyword evidence="2" id="KW-1185">Reference proteome</keyword>
<comment type="caution">
    <text evidence="1">The sequence shown here is derived from an EMBL/GenBank/DDBJ whole genome shotgun (WGS) entry which is preliminary data.</text>
</comment>
<organism evidence="1 2">
    <name type="scientific">Pleurodeles waltl</name>
    <name type="common">Iberian ribbed newt</name>
    <dbReference type="NCBI Taxonomy" id="8319"/>
    <lineage>
        <taxon>Eukaryota</taxon>
        <taxon>Metazoa</taxon>
        <taxon>Chordata</taxon>
        <taxon>Craniata</taxon>
        <taxon>Vertebrata</taxon>
        <taxon>Euteleostomi</taxon>
        <taxon>Amphibia</taxon>
        <taxon>Batrachia</taxon>
        <taxon>Caudata</taxon>
        <taxon>Salamandroidea</taxon>
        <taxon>Salamandridae</taxon>
        <taxon>Pleurodelinae</taxon>
        <taxon>Pleurodeles</taxon>
    </lineage>
</organism>
<evidence type="ECO:0000313" key="2">
    <source>
        <dbReference type="Proteomes" id="UP001066276"/>
    </source>
</evidence>
<evidence type="ECO:0000313" key="1">
    <source>
        <dbReference type="EMBL" id="KAJ1182007.1"/>
    </source>
</evidence>
<name>A0AAV7TZB3_PLEWA</name>
<dbReference type="AlphaFoldDB" id="A0AAV7TZB3"/>
<gene>
    <name evidence="1" type="ORF">NDU88_007205</name>
</gene>
<sequence length="82" mass="9077">MSGLKVDPHKLSAEEIECEELSKEDLISHISEADADSCFIELQSASSLPSGDSEIITIISFTRNVRFVMAVLKLYKIESMSI</sequence>
<proteinExistence type="predicted"/>
<dbReference type="Proteomes" id="UP001066276">
    <property type="component" value="Chromosome 3_2"/>
</dbReference>